<evidence type="ECO:0000259" key="9">
    <source>
        <dbReference type="Pfam" id="PF00137"/>
    </source>
</evidence>
<dbReference type="InterPro" id="IPR035921">
    <property type="entry name" value="F/V-ATP_Csub_sf"/>
</dbReference>
<dbReference type="GO" id="GO:0046961">
    <property type="term" value="F:proton-transporting ATPase activity, rotational mechanism"/>
    <property type="evidence" value="ECO:0007669"/>
    <property type="project" value="InterPro"/>
</dbReference>
<evidence type="ECO:0000256" key="6">
    <source>
        <dbReference type="ARBA" id="ARBA00023065"/>
    </source>
</evidence>
<evidence type="ECO:0000256" key="4">
    <source>
        <dbReference type="ARBA" id="ARBA00022692"/>
    </source>
</evidence>
<dbReference type="EMBL" id="DXES01000158">
    <property type="protein sequence ID" value="HIX66016.1"/>
    <property type="molecule type" value="Genomic_DNA"/>
</dbReference>
<keyword evidence="4 8" id="KW-0812">Transmembrane</keyword>
<organism evidence="10 11">
    <name type="scientific">Candidatus Anaerotruncus excrementipullorum</name>
    <dbReference type="NCBI Taxonomy" id="2838465"/>
    <lineage>
        <taxon>Bacteria</taxon>
        <taxon>Bacillati</taxon>
        <taxon>Bacillota</taxon>
        <taxon>Clostridia</taxon>
        <taxon>Eubacteriales</taxon>
        <taxon>Oscillospiraceae</taxon>
        <taxon>Anaerotruncus</taxon>
    </lineage>
</organism>
<comment type="similarity">
    <text evidence="2 8">Belongs to the V-ATPase proteolipid subunit family.</text>
</comment>
<reference evidence="10" key="1">
    <citation type="journal article" date="2021" name="PeerJ">
        <title>Extensive microbial diversity within the chicken gut microbiome revealed by metagenomics and culture.</title>
        <authorList>
            <person name="Gilroy R."/>
            <person name="Ravi A."/>
            <person name="Getino M."/>
            <person name="Pursley I."/>
            <person name="Horton D.L."/>
            <person name="Alikhan N.F."/>
            <person name="Baker D."/>
            <person name="Gharbi K."/>
            <person name="Hall N."/>
            <person name="Watson M."/>
            <person name="Adriaenssens E.M."/>
            <person name="Foster-Nyarko E."/>
            <person name="Jarju S."/>
            <person name="Secka A."/>
            <person name="Antonio M."/>
            <person name="Oren A."/>
            <person name="Chaudhuri R.R."/>
            <person name="La Ragione R."/>
            <person name="Hildebrand F."/>
            <person name="Pallen M.J."/>
        </authorList>
    </citation>
    <scope>NUCLEOTIDE SEQUENCE</scope>
    <source>
        <strain evidence="10">CHK188-5543</strain>
    </source>
</reference>
<gene>
    <name evidence="10" type="ORF">H9736_07175</name>
</gene>
<dbReference type="PRINTS" id="PR00122">
    <property type="entry name" value="VACATPASE"/>
</dbReference>
<dbReference type="CDD" id="cd18120">
    <property type="entry name" value="ATP-synt_Vo_Ao_c"/>
    <property type="match status" value="1"/>
</dbReference>
<feature type="domain" description="V-ATPase proteolipid subunit C-like" evidence="9">
    <location>
        <begin position="86"/>
        <end position="145"/>
    </location>
</feature>
<dbReference type="InterPro" id="IPR002379">
    <property type="entry name" value="ATPase_proteolipid_c-like_dom"/>
</dbReference>
<dbReference type="Pfam" id="PF00137">
    <property type="entry name" value="ATP-synt_C"/>
    <property type="match status" value="1"/>
</dbReference>
<reference evidence="10" key="2">
    <citation type="submission" date="2021-04" db="EMBL/GenBank/DDBJ databases">
        <authorList>
            <person name="Gilroy R."/>
        </authorList>
    </citation>
    <scope>NUCLEOTIDE SEQUENCE</scope>
    <source>
        <strain evidence="10">CHK188-5543</strain>
    </source>
</reference>
<dbReference type="AlphaFoldDB" id="A0A9D1WSG5"/>
<feature type="transmembrane region" description="Helical" evidence="8">
    <location>
        <begin position="124"/>
        <end position="146"/>
    </location>
</feature>
<name>A0A9D1WSG5_9FIRM</name>
<dbReference type="InterPro" id="IPR000245">
    <property type="entry name" value="ATPase_proteolipid_csu"/>
</dbReference>
<evidence type="ECO:0000256" key="7">
    <source>
        <dbReference type="ARBA" id="ARBA00023136"/>
    </source>
</evidence>
<evidence type="ECO:0000256" key="3">
    <source>
        <dbReference type="ARBA" id="ARBA00022448"/>
    </source>
</evidence>
<evidence type="ECO:0000313" key="10">
    <source>
        <dbReference type="EMBL" id="HIX66016.1"/>
    </source>
</evidence>
<evidence type="ECO:0000256" key="5">
    <source>
        <dbReference type="ARBA" id="ARBA00022989"/>
    </source>
</evidence>
<comment type="caution">
    <text evidence="10">The sequence shown here is derived from an EMBL/GenBank/DDBJ whole genome shotgun (WGS) entry which is preliminary data.</text>
</comment>
<keyword evidence="3 8" id="KW-0813">Transport</keyword>
<dbReference type="Proteomes" id="UP000886800">
    <property type="component" value="Unassembled WGS sequence"/>
</dbReference>
<feature type="transmembrane region" description="Helical" evidence="8">
    <location>
        <begin position="38"/>
        <end position="57"/>
    </location>
</feature>
<comment type="subcellular location">
    <subcellularLocation>
        <location evidence="1">Membrane</location>
        <topology evidence="1">Multi-pass membrane protein</topology>
    </subcellularLocation>
</comment>
<feature type="transmembrane region" description="Helical" evidence="8">
    <location>
        <begin position="83"/>
        <end position="104"/>
    </location>
</feature>
<evidence type="ECO:0000256" key="8">
    <source>
        <dbReference type="RuleBase" id="RU363060"/>
    </source>
</evidence>
<dbReference type="GO" id="GO:0033179">
    <property type="term" value="C:proton-transporting V-type ATPase, V0 domain"/>
    <property type="evidence" value="ECO:0007669"/>
    <property type="project" value="InterPro"/>
</dbReference>
<keyword evidence="6 8" id="KW-0406">Ion transport</keyword>
<keyword evidence="5 8" id="KW-1133">Transmembrane helix</keyword>
<dbReference type="SUPFAM" id="SSF81333">
    <property type="entry name" value="F1F0 ATP synthase subunit C"/>
    <property type="match status" value="1"/>
</dbReference>
<keyword evidence="7 8" id="KW-0472">Membrane</keyword>
<dbReference type="Gene3D" id="1.20.120.610">
    <property type="entry name" value="lithium bound rotor ring of v- atpase"/>
    <property type="match status" value="1"/>
</dbReference>
<accession>A0A9D1WSG5</accession>
<evidence type="ECO:0000256" key="1">
    <source>
        <dbReference type="ARBA" id="ARBA00004141"/>
    </source>
</evidence>
<protein>
    <submittedName>
        <fullName evidence="10">ATP synthase subunit C</fullName>
    </submittedName>
</protein>
<evidence type="ECO:0000313" key="11">
    <source>
        <dbReference type="Proteomes" id="UP000886800"/>
    </source>
</evidence>
<evidence type="ECO:0000256" key="2">
    <source>
        <dbReference type="ARBA" id="ARBA00007296"/>
    </source>
</evidence>
<sequence>MLYLIPAAALAAALVLLRPLFGSPKAPHARRRLLANGGVFAVSALLLVALSVGAAAAEPAAAGEAAAAAATAAASGSGLGQGLGYLAAALATGMSCLGAGIAIASTAPAAIGAFSEDPKAFGKALIFVVLGEGVALYGLLISILLINSL</sequence>
<proteinExistence type="inferred from homology"/>